<keyword evidence="2" id="KW-0808">Transferase</keyword>
<protein>
    <submittedName>
        <fullName evidence="2">Putative RNA-directed DNA polymerase from transposon BS</fullName>
    </submittedName>
</protein>
<keyword evidence="2" id="KW-0695">RNA-directed DNA polymerase</keyword>
<feature type="domain" description="Reverse transcriptase" evidence="1">
    <location>
        <begin position="747"/>
        <end position="992"/>
    </location>
</feature>
<comment type="caution">
    <text evidence="2">The sequence shown here is derived from an EMBL/GenBank/DDBJ whole genome shotgun (WGS) entry which is preliminary data.</text>
</comment>
<dbReference type="EMBL" id="LSMT01000942">
    <property type="protein sequence ID" value="PFX13577.1"/>
    <property type="molecule type" value="Genomic_DNA"/>
</dbReference>
<organism evidence="2 3">
    <name type="scientific">Stylophora pistillata</name>
    <name type="common">Smooth cauliflower coral</name>
    <dbReference type="NCBI Taxonomy" id="50429"/>
    <lineage>
        <taxon>Eukaryota</taxon>
        <taxon>Metazoa</taxon>
        <taxon>Cnidaria</taxon>
        <taxon>Anthozoa</taxon>
        <taxon>Hexacorallia</taxon>
        <taxon>Scleractinia</taxon>
        <taxon>Astrocoeniina</taxon>
        <taxon>Pocilloporidae</taxon>
        <taxon>Stylophora</taxon>
    </lineage>
</organism>
<dbReference type="Pfam" id="PF25273">
    <property type="entry name" value="DUF7869"/>
    <property type="match status" value="1"/>
</dbReference>
<sequence length="992" mass="114408">MYGEATKSGCCAEKGLEAIDPAKMCMIRTNLQGNNSLQKRQIVLDWLCRHAKPNESDLQSIPYYLSGYKVCSTAYRVVFGLSAAALNETFRNFHAGVRVLQKSRSKNLSHKRLMAETWMEAFFKRIGDKMPDTGALYLPSFLDKTIMFGYLKADMEDENEDVIHYSTFCHLLRDVFPIVKIPKYKETVVYCRKERKVYYHHRDKAKKYPQKYACIAQDGMDQAKLLLPRLVVIAHAYANARKLRTHLTGVLNHGRQPKGYFDLFQYPHDANLTINILLLELQSMGEDLPDTLYLQMDNCWRENKNQFVLNFLALLVKLDIFVKVKLNFLMVGHTHEAVDQMFNKLSEFLVKRDTRTFKDQDCFWNNIKKIGHHVLLDPENTRWHPPERTVTWPLKEIIANKERVKERQKQLEAAGNSVGFLGQKPEGVPEDVDDMVRTQVAPVREVYSGAYRRQMAVVTEVDNFEGVLPGSIVAVNLEGNCKPPHLAKVKEVTNSFFTVQWLKDLALTQQNLRCTVIIDPDMSTEISIDLPLTRIVNKHLPEKKMRVRPQDVPYMSREWKNAIRAKRRAARKYQKEQTKENWENKRKLRNEATRLRRKAIREYWKDQSTLLTSKPSQFYKTFMPFLGAKKKNNTTDLSLNIDENICHDQFKIANHLCNYFANIAKGIGNTNEITDNTFATHASVQSIMENSAAQDSFQFQILNRVEVETALQSLNTRKSNGWDGIPSKALKAGARELSIPLTTLYNSCITCCEWPTMWKKGEWTPVFKKEDPHEKENYRPITVQVTVNKIFEQLLSKQLSHGFNNKLCDKLTAYRKRNSCETALLSLTENWKMALDERKIVGVLSTDMSKAFDSLYHPLMLAKLKAYGVNDNSIRLLNSYFTDRFNRVKLGPVVSSWERVSRGCPQGSAFGPLLWNIFQNDLTYDINTNLNMYADDHQFYDMSSNLADVHANLTLPLVLMDIARTVEHVQIFRGKLIAVKTGDDNAEPYSMD</sequence>
<gene>
    <name evidence="2" type="primary">RTase</name>
    <name evidence="2" type="ORF">AWC38_SpisGene22331</name>
</gene>
<evidence type="ECO:0000313" key="2">
    <source>
        <dbReference type="EMBL" id="PFX13577.1"/>
    </source>
</evidence>
<dbReference type="PROSITE" id="PS50878">
    <property type="entry name" value="RT_POL"/>
    <property type="match status" value="1"/>
</dbReference>
<dbReference type="GO" id="GO:0003964">
    <property type="term" value="F:RNA-directed DNA polymerase activity"/>
    <property type="evidence" value="ECO:0007669"/>
    <property type="project" value="UniProtKB-KW"/>
</dbReference>
<dbReference type="PANTHER" id="PTHR33153:SF3">
    <property type="entry name" value="TRAFFICKING PROTEIN PARTICLE COMPLEX SUBUNIT 11 DOMAIN-CONTAINING PROTEIN"/>
    <property type="match status" value="1"/>
</dbReference>
<reference evidence="3" key="1">
    <citation type="journal article" date="2017" name="bioRxiv">
        <title>Comparative analysis of the genomes of Stylophora pistillata and Acropora digitifera provides evidence for extensive differences between species of corals.</title>
        <authorList>
            <person name="Voolstra C.R."/>
            <person name="Li Y."/>
            <person name="Liew Y.J."/>
            <person name="Baumgarten S."/>
            <person name="Zoccola D."/>
            <person name="Flot J.-F."/>
            <person name="Tambutte S."/>
            <person name="Allemand D."/>
            <person name="Aranda M."/>
        </authorList>
    </citation>
    <scope>NUCLEOTIDE SEQUENCE [LARGE SCALE GENOMIC DNA]</scope>
</reference>
<dbReference type="InterPro" id="IPR057191">
    <property type="entry name" value="DUF7869"/>
</dbReference>
<evidence type="ECO:0000313" key="3">
    <source>
        <dbReference type="Proteomes" id="UP000225706"/>
    </source>
</evidence>
<dbReference type="PANTHER" id="PTHR33153">
    <property type="entry name" value="MYND-TYPE DOMAIN-CONTAINING PROTEIN"/>
    <property type="match status" value="1"/>
</dbReference>
<accession>A0A2B4RB33</accession>
<evidence type="ECO:0000259" key="1">
    <source>
        <dbReference type="PROSITE" id="PS50878"/>
    </source>
</evidence>
<dbReference type="InterPro" id="IPR000477">
    <property type="entry name" value="RT_dom"/>
</dbReference>
<keyword evidence="3" id="KW-1185">Reference proteome</keyword>
<dbReference type="Proteomes" id="UP000225706">
    <property type="component" value="Unassembled WGS sequence"/>
</dbReference>
<dbReference type="AlphaFoldDB" id="A0A2B4RB33"/>
<proteinExistence type="predicted"/>
<name>A0A2B4RB33_STYPI</name>
<keyword evidence="2" id="KW-0548">Nucleotidyltransferase</keyword>
<dbReference type="OrthoDB" id="10434307at2759"/>
<dbReference type="Pfam" id="PF00078">
    <property type="entry name" value="RVT_1"/>
    <property type="match status" value="1"/>
</dbReference>